<reference evidence="2 3" key="1">
    <citation type="journal article" date="2015" name="Antonie Van Leeuwenhoek">
        <title>Pseudooceanicola atlanticus gen. nov. sp. nov., isolated from surface seawater of the Atlantic Ocean and reclassification of Oceanicola batsensis, Oceanicola marinus, Oceanicola nitratireducens, Oceanicola nanhaiensis, Oceanicola antarcticus and Oceanicola flagellatus, as Pseudooceanicola batsensis comb. nov., Pseudooceanicola marinus comb. nov., Pseudooceanicola nitratireducens comb. nov., Pseudooceanicola nanhaiensis comb. nov., Pseudooceanicola antarcticus comb. nov., and Pseudooceanicola flagellatus comb. nov.</title>
        <authorList>
            <person name="Lai Q."/>
            <person name="Li G."/>
            <person name="Liu X."/>
            <person name="Du Y."/>
            <person name="Sun F."/>
            <person name="Shao Z."/>
        </authorList>
    </citation>
    <scope>NUCLEOTIDE SEQUENCE [LARGE SCALE GENOMIC DNA]</scope>
    <source>
        <strain evidence="2 3">22II-s11g</strain>
    </source>
</reference>
<dbReference type="InterPro" id="IPR002937">
    <property type="entry name" value="Amino_oxidase"/>
</dbReference>
<dbReference type="PANTHER" id="PTHR42923">
    <property type="entry name" value="PROTOPORPHYRINOGEN OXIDASE"/>
    <property type="match status" value="1"/>
</dbReference>
<dbReference type="Gene3D" id="3.50.50.60">
    <property type="entry name" value="FAD/NAD(P)-binding domain"/>
    <property type="match status" value="1"/>
</dbReference>
<dbReference type="Gene3D" id="1.10.405.20">
    <property type="match status" value="1"/>
</dbReference>
<protein>
    <submittedName>
        <fullName evidence="2">Cyclopropane-fatty-acyl-phospholipid synthase</fullName>
    </submittedName>
</protein>
<dbReference type="Gene3D" id="3.30.70.1990">
    <property type="match status" value="1"/>
</dbReference>
<dbReference type="STRING" id="1461694.ATO9_06600"/>
<evidence type="ECO:0000259" key="1">
    <source>
        <dbReference type="Pfam" id="PF01593"/>
    </source>
</evidence>
<proteinExistence type="predicted"/>
<dbReference type="Proteomes" id="UP000030004">
    <property type="component" value="Unassembled WGS sequence"/>
</dbReference>
<dbReference type="InterPro" id="IPR036188">
    <property type="entry name" value="FAD/NAD-bd_sf"/>
</dbReference>
<accession>A0A0A0EKH0</accession>
<dbReference type="OrthoDB" id="20837at2"/>
<feature type="domain" description="Amine oxidase" evidence="1">
    <location>
        <begin position="20"/>
        <end position="297"/>
    </location>
</feature>
<dbReference type="AlphaFoldDB" id="A0A0A0EKH0"/>
<name>A0A0A0EKH0_9RHOB</name>
<dbReference type="eggNOG" id="COG2907">
    <property type="taxonomic scope" value="Bacteria"/>
</dbReference>
<dbReference type="SUPFAM" id="SSF51905">
    <property type="entry name" value="FAD/NAD(P)-binding domain"/>
    <property type="match status" value="1"/>
</dbReference>
<comment type="caution">
    <text evidence="2">The sequence shown here is derived from an EMBL/GenBank/DDBJ whole genome shotgun (WGS) entry which is preliminary data.</text>
</comment>
<sequence>MPFEAPSLGRRRVAVIGAGISGLGAARQLAATHDVTLIEAAGRLGGHARTVMAGKRGDQPVDTGFIVFNYANYPQLTAMFDDLDVPVVKSDMSFGASVMGGRMEYGLASLRAVFAQTRNIANPRFLRMLRDVMRFNARALDTAQDSNMTIGGLLEALGTGPWFRDYYLLPLSGAIWSTPKDRILDFPADAMIRFFENHALLSHTGQHQWYTVQGGSIEYVRRVEAALRRDGVSIRLNAPVQGIRRTMTGPEVRVEGGEWETFDEVILATHSDDSLALLSDPTVEERQGLGAIRYQPNSVTLHSDDKVMPRSRHAWASWNYRERDGKVGDALDLTYWMNRLQPIPKDDPLFVTLNATHRIDPALIHDEVTLRHPVYDAAALAAQSQMAMMNGQNHTWFCGAWMKNGFHEDGLSSAVDVTDAILRGTTQTQPALAAE</sequence>
<dbReference type="EMBL" id="AQQX01000002">
    <property type="protein sequence ID" value="KGM49677.1"/>
    <property type="molecule type" value="Genomic_DNA"/>
</dbReference>
<evidence type="ECO:0000313" key="3">
    <source>
        <dbReference type="Proteomes" id="UP000030004"/>
    </source>
</evidence>
<dbReference type="InterPro" id="IPR050464">
    <property type="entry name" value="Zeta_carotene_desat/Oxidored"/>
</dbReference>
<dbReference type="GO" id="GO:0016491">
    <property type="term" value="F:oxidoreductase activity"/>
    <property type="evidence" value="ECO:0007669"/>
    <property type="project" value="InterPro"/>
</dbReference>
<gene>
    <name evidence="2" type="ORF">ATO9_06600</name>
</gene>
<keyword evidence="3" id="KW-1185">Reference proteome</keyword>
<dbReference type="PANTHER" id="PTHR42923:SF17">
    <property type="entry name" value="AMINE OXIDASE DOMAIN-CONTAINING PROTEIN"/>
    <property type="match status" value="1"/>
</dbReference>
<evidence type="ECO:0000313" key="2">
    <source>
        <dbReference type="EMBL" id="KGM49677.1"/>
    </source>
</evidence>
<dbReference type="RefSeq" id="WP_043746943.1">
    <property type="nucleotide sequence ID" value="NZ_AQQX01000002.1"/>
</dbReference>
<organism evidence="2 3">
    <name type="scientific">Pseudooceanicola atlanticus</name>
    <dbReference type="NCBI Taxonomy" id="1461694"/>
    <lineage>
        <taxon>Bacteria</taxon>
        <taxon>Pseudomonadati</taxon>
        <taxon>Pseudomonadota</taxon>
        <taxon>Alphaproteobacteria</taxon>
        <taxon>Rhodobacterales</taxon>
        <taxon>Paracoccaceae</taxon>
        <taxon>Pseudooceanicola</taxon>
    </lineage>
</organism>
<dbReference type="Pfam" id="PF01593">
    <property type="entry name" value="Amino_oxidase"/>
    <property type="match status" value="1"/>
</dbReference>